<evidence type="ECO:0000313" key="1">
    <source>
        <dbReference type="EMBL" id="VDP65192.1"/>
    </source>
</evidence>
<protein>
    <submittedName>
        <fullName evidence="1 3">Uncharacterized protein</fullName>
    </submittedName>
</protein>
<accession>A0A183A4Z2</accession>
<evidence type="ECO:0000313" key="2">
    <source>
        <dbReference type="Proteomes" id="UP000272942"/>
    </source>
</evidence>
<evidence type="ECO:0000313" key="3">
    <source>
        <dbReference type="WBParaSite" id="ECPE_0000202701-mRNA-1"/>
    </source>
</evidence>
<reference evidence="3" key="1">
    <citation type="submission" date="2016-06" db="UniProtKB">
        <authorList>
            <consortium name="WormBaseParasite"/>
        </authorList>
    </citation>
    <scope>IDENTIFICATION</scope>
</reference>
<dbReference type="Proteomes" id="UP000272942">
    <property type="component" value="Unassembled WGS sequence"/>
</dbReference>
<dbReference type="EMBL" id="UZAN01039381">
    <property type="protein sequence ID" value="VDP65192.1"/>
    <property type="molecule type" value="Genomic_DNA"/>
</dbReference>
<sequence length="135" mass="15475">MEHHEEPIRNGYESRAGATALPEPLELAVCQPNILCKLKQKSLRSTYTENRKKRLAVNQIPGDDGLIIRDAQSLPSGRIDNHSFFDSSILVAISRQSGIPMPNRYDMEWRLPKEYSIQPRETQVSSRRRRKVMGT</sequence>
<organism evidence="3">
    <name type="scientific">Echinostoma caproni</name>
    <dbReference type="NCBI Taxonomy" id="27848"/>
    <lineage>
        <taxon>Eukaryota</taxon>
        <taxon>Metazoa</taxon>
        <taxon>Spiralia</taxon>
        <taxon>Lophotrochozoa</taxon>
        <taxon>Platyhelminthes</taxon>
        <taxon>Trematoda</taxon>
        <taxon>Digenea</taxon>
        <taxon>Plagiorchiida</taxon>
        <taxon>Echinostomata</taxon>
        <taxon>Echinostomatoidea</taxon>
        <taxon>Echinostomatidae</taxon>
        <taxon>Echinostoma</taxon>
    </lineage>
</organism>
<proteinExistence type="predicted"/>
<dbReference type="AlphaFoldDB" id="A0A183A4Z2"/>
<keyword evidence="2" id="KW-1185">Reference proteome</keyword>
<name>A0A183A4Z2_9TREM</name>
<reference evidence="1 2" key="2">
    <citation type="submission" date="2018-11" db="EMBL/GenBank/DDBJ databases">
        <authorList>
            <consortium name="Pathogen Informatics"/>
        </authorList>
    </citation>
    <scope>NUCLEOTIDE SEQUENCE [LARGE SCALE GENOMIC DNA]</scope>
    <source>
        <strain evidence="1 2">Egypt</strain>
    </source>
</reference>
<dbReference type="WBParaSite" id="ECPE_0000202701-mRNA-1">
    <property type="protein sequence ID" value="ECPE_0000202701-mRNA-1"/>
    <property type="gene ID" value="ECPE_0000202701"/>
</dbReference>
<gene>
    <name evidence="1" type="ORF">ECPE_LOCUS2027</name>
</gene>